<evidence type="ECO:0000256" key="12">
    <source>
        <dbReference type="ARBA" id="ARBA00022741"/>
    </source>
</evidence>
<dbReference type="GO" id="GO:0005764">
    <property type="term" value="C:lysosome"/>
    <property type="evidence" value="ECO:0007669"/>
    <property type="project" value="UniProtKB-SubCell"/>
</dbReference>
<organism evidence="40 41">
    <name type="scientific">Cirrhinus molitorella</name>
    <name type="common">mud carp</name>
    <dbReference type="NCBI Taxonomy" id="172907"/>
    <lineage>
        <taxon>Eukaryota</taxon>
        <taxon>Metazoa</taxon>
        <taxon>Chordata</taxon>
        <taxon>Craniata</taxon>
        <taxon>Vertebrata</taxon>
        <taxon>Euteleostomi</taxon>
        <taxon>Actinopterygii</taxon>
        <taxon>Neopterygii</taxon>
        <taxon>Teleostei</taxon>
        <taxon>Ostariophysi</taxon>
        <taxon>Cypriniformes</taxon>
        <taxon>Cyprinidae</taxon>
        <taxon>Labeoninae</taxon>
        <taxon>Labeonini</taxon>
        <taxon>Cirrhinus</taxon>
    </lineage>
</organism>
<dbReference type="InterPro" id="IPR017441">
    <property type="entry name" value="Protein_kinase_ATP_BS"/>
</dbReference>
<dbReference type="InterPro" id="IPR002241">
    <property type="entry name" value="Glyco_hydro_27"/>
</dbReference>
<feature type="binding site" evidence="33">
    <location>
        <position position="778"/>
    </location>
    <ligand>
        <name>ATP</name>
        <dbReference type="ChEBI" id="CHEBI:30616"/>
    </ligand>
</feature>
<evidence type="ECO:0000256" key="11">
    <source>
        <dbReference type="ARBA" id="ARBA00022729"/>
    </source>
</evidence>
<dbReference type="Gene3D" id="2.30.29.30">
    <property type="entry name" value="Pleckstrin-homology domain (PH domain)/Phosphotyrosine-binding domain (PTB)"/>
    <property type="match status" value="1"/>
</dbReference>
<dbReference type="Pfam" id="PF07714">
    <property type="entry name" value="PK_Tyr_Ser-Thr"/>
    <property type="match status" value="1"/>
</dbReference>
<dbReference type="InterPro" id="IPR001452">
    <property type="entry name" value="SH3_domain"/>
</dbReference>
<dbReference type="PROSITE" id="PS50002">
    <property type="entry name" value="SH3"/>
    <property type="match status" value="1"/>
</dbReference>
<keyword evidence="9" id="KW-0519">Myristate</keyword>
<evidence type="ECO:0000256" key="9">
    <source>
        <dbReference type="ARBA" id="ARBA00022707"/>
    </source>
</evidence>
<keyword evidence="22" id="KW-0325">Glycoprotein</keyword>
<evidence type="ECO:0000256" key="13">
    <source>
        <dbReference type="ARBA" id="ARBA00022771"/>
    </source>
</evidence>
<dbReference type="FunFam" id="1.10.510.10:FF:000052">
    <property type="entry name" value="Tyrosine-protein kinase"/>
    <property type="match status" value="1"/>
</dbReference>
<dbReference type="SUPFAM" id="SSF51445">
    <property type="entry name" value="(Trans)glycosidases"/>
    <property type="match status" value="1"/>
</dbReference>
<feature type="domain" description="SH2" evidence="36">
    <location>
        <begin position="628"/>
        <end position="725"/>
    </location>
</feature>
<name>A0AA88PIU7_9TELE</name>
<evidence type="ECO:0000256" key="8">
    <source>
        <dbReference type="ARBA" id="ARBA00022679"/>
    </source>
</evidence>
<evidence type="ECO:0000256" key="19">
    <source>
        <dbReference type="ARBA" id="ARBA00023098"/>
    </source>
</evidence>
<dbReference type="GO" id="GO:0005829">
    <property type="term" value="C:cytosol"/>
    <property type="evidence" value="ECO:0007669"/>
    <property type="project" value="UniProtKB-ARBA"/>
</dbReference>
<dbReference type="GO" id="GO:0005576">
    <property type="term" value="C:extracellular region"/>
    <property type="evidence" value="ECO:0007669"/>
    <property type="project" value="UniProtKB-ARBA"/>
</dbReference>
<dbReference type="PROSITE" id="PS00512">
    <property type="entry name" value="ALPHA_GALACTOSIDASE"/>
    <property type="match status" value="1"/>
</dbReference>
<evidence type="ECO:0000256" key="29">
    <source>
        <dbReference type="ARBA" id="ARBA00056170"/>
    </source>
</evidence>
<dbReference type="Gene3D" id="2.60.40.1180">
    <property type="entry name" value="Golgi alpha-mannosidase II"/>
    <property type="match status" value="1"/>
</dbReference>
<dbReference type="FunFam" id="3.30.200.20:FF:000053">
    <property type="entry name" value="Tyrosine-protein kinase"/>
    <property type="match status" value="1"/>
</dbReference>
<dbReference type="Gene3D" id="3.30.505.10">
    <property type="entry name" value="SH2 domain"/>
    <property type="match status" value="1"/>
</dbReference>
<evidence type="ECO:0000256" key="28">
    <source>
        <dbReference type="ARBA" id="ARBA00051382"/>
    </source>
</evidence>
<dbReference type="InterPro" id="IPR008266">
    <property type="entry name" value="Tyr_kinase_AS"/>
</dbReference>
<dbReference type="InterPro" id="IPR050198">
    <property type="entry name" value="Non-receptor_tyrosine_kinases"/>
</dbReference>
<dbReference type="GO" id="GO:0004715">
    <property type="term" value="F:non-membrane spanning protein tyrosine kinase activity"/>
    <property type="evidence" value="ECO:0007669"/>
    <property type="project" value="UniProtKB-EC"/>
</dbReference>
<evidence type="ECO:0000256" key="3">
    <source>
        <dbReference type="ARBA" id="ARBA00004371"/>
    </source>
</evidence>
<keyword evidence="19" id="KW-0443">Lipid metabolism</keyword>
<dbReference type="Gene3D" id="3.20.20.70">
    <property type="entry name" value="Aldolase class I"/>
    <property type="match status" value="1"/>
</dbReference>
<evidence type="ECO:0000259" key="39">
    <source>
        <dbReference type="PROSITE" id="PS50011"/>
    </source>
</evidence>
<evidence type="ECO:0000259" key="37">
    <source>
        <dbReference type="PROSITE" id="PS50002"/>
    </source>
</evidence>
<dbReference type="SUPFAM" id="SSF56112">
    <property type="entry name" value="Protein kinase-like (PK-like)"/>
    <property type="match status" value="1"/>
</dbReference>
<dbReference type="SUPFAM" id="SSF55550">
    <property type="entry name" value="SH2 domain"/>
    <property type="match status" value="1"/>
</dbReference>
<comment type="similarity">
    <text evidence="4 34">Belongs to the glycosyl hydrolase 27 family.</text>
</comment>
<evidence type="ECO:0000256" key="31">
    <source>
        <dbReference type="PROSITE-ProRule" id="PRU00192"/>
    </source>
</evidence>
<keyword evidence="21 34" id="KW-1015">Disulfide bond</keyword>
<evidence type="ECO:0000256" key="24">
    <source>
        <dbReference type="ARBA" id="ARBA00023288"/>
    </source>
</evidence>
<evidence type="ECO:0000256" key="17">
    <source>
        <dbReference type="ARBA" id="ARBA00022840"/>
    </source>
</evidence>
<evidence type="ECO:0000256" key="32">
    <source>
        <dbReference type="PROSITE-ProRule" id="PRU00432"/>
    </source>
</evidence>
<feature type="domain" description="Protein kinase" evidence="39">
    <location>
        <begin position="750"/>
        <end position="1004"/>
    </location>
</feature>
<evidence type="ECO:0000256" key="30">
    <source>
        <dbReference type="PROSITE-ProRule" id="PRU00191"/>
    </source>
</evidence>
<comment type="function">
    <text evidence="29">Catalyzes the hydrolysis of glycosphingolipids and participates in their degradation in the lysosome.</text>
</comment>
<sequence>MGWLHWERFMCNTDCDADPQNCIREELFMEMADVMVKEGWKDAGYEFVCIDDCWPSHERDAQGRLQADPKRFPSGIKKLSDYVHAKGLKLGIYADVGTNTCAGYPGSLGHYDIDAKTFADWGVDLLKFDGCFMPDWHKLGEGYTNMSIALNQTGRSIVYSCEWPLYEWKYQQPDYEAIRKACNHWRNYGDVYDQWTSVKGILDWTADHQKILVPVAGPGGWNDPDMLILGNFGLSHDQQQTQMALWAIMAAPLLMSNDLRNICHKAKELLQNKRIIAINQDPLGKQGYRTLKGDSFEVWERPLSGNRLAVAVMNRQEIGGPRRFIISVATMPSWQLCDPKCNVTQILPVYQEMGVQNLFSKSALSLTGFILVPDHSGKNRPQYTPDIKEHARQHSGGDLYKTDKISYYDYDAEKGKRKGLKGYVDTEKIRCVEIVLPEDSAPPDRLYPFQIIYDEGPLYVFAKTDQIRKHWIKELKNVVRFNKDLMQKYHPCFWEDGLWKCCQQEVKQAMGCRVLETKNGGFFNRGSKNRDSRKPLPPTPEEEKPPRPLPPQPPMLTPGFSVGMTVVAEYEYAPMTSNDLELRKDEEYTLLETNDPNWFKARDKYGNEGYIPSNYIAQALNGLEKYDWYCKNINRSQAENLLKTENKDGGFLVRDSGKFTGKYTVSVFTKAGGEAAGSCRHYNICVTGEGQFYLAEKHNFSSIPELINYHQHNAAGLVSRLKYIVSNRARSAPCTAGLGYGGWEIDPRQLTFIRELGNGQFGVVKYGKWQGRHDVAIKMVKEGSMSEDDFIEEAKVMMKLCHENLVQLYGVCTKQRPIYIVTEYLANGCLLNYLRDVLQHPSSILLLEMCKDVSEGMAYLEANQYIHRDLAARNCLVDSNGTIKVTDFGLSRYVLDDEYTSSEGSKFPVRWSPPEVLLYCKFSSKSDIWAFGVLMWEVHTLGRMPYDRWNNTEIVEKITAGHRLYRPQLANDKVYAIMNSCWHERPDERPTFMDLVTTTKDLLFNM</sequence>
<protein>
    <recommendedName>
        <fullName evidence="34">Alpha-galactosidase</fullName>
        <ecNumber evidence="34">3.2.1.-</ecNumber>
    </recommendedName>
</protein>
<evidence type="ECO:0000259" key="38">
    <source>
        <dbReference type="PROSITE" id="PS50003"/>
    </source>
</evidence>
<keyword evidence="11" id="KW-0732">Signal</keyword>
<dbReference type="GO" id="GO:0016020">
    <property type="term" value="C:membrane"/>
    <property type="evidence" value="ECO:0007669"/>
    <property type="project" value="GOC"/>
</dbReference>
<dbReference type="InterPro" id="IPR020635">
    <property type="entry name" value="Tyr_kinase_cat_dom"/>
</dbReference>
<dbReference type="EC" id="3.2.1.-" evidence="34"/>
<keyword evidence="18 30" id="KW-0727">SH2 domain</keyword>
<dbReference type="InterPro" id="IPR000719">
    <property type="entry name" value="Prot_kinase_dom"/>
</dbReference>
<proteinExistence type="inferred from homology"/>
<dbReference type="Proteomes" id="UP001187343">
    <property type="component" value="Unassembled WGS sequence"/>
</dbReference>
<evidence type="ECO:0000256" key="4">
    <source>
        <dbReference type="ARBA" id="ARBA00009743"/>
    </source>
</evidence>
<dbReference type="SMART" id="SM00107">
    <property type="entry name" value="BTK"/>
    <property type="match status" value="1"/>
</dbReference>
<evidence type="ECO:0000256" key="27">
    <source>
        <dbReference type="ARBA" id="ARBA00051267"/>
    </source>
</evidence>
<evidence type="ECO:0000256" key="18">
    <source>
        <dbReference type="ARBA" id="ARBA00022999"/>
    </source>
</evidence>
<dbReference type="SMART" id="SM00219">
    <property type="entry name" value="TyrKc"/>
    <property type="match status" value="1"/>
</dbReference>
<keyword evidence="13 32" id="KW-0863">Zinc-finger</keyword>
<keyword evidence="25 34" id="KW-0326">Glycosidase</keyword>
<dbReference type="PRINTS" id="PR00109">
    <property type="entry name" value="TYRKINASE"/>
</dbReference>
<evidence type="ECO:0000256" key="15">
    <source>
        <dbReference type="ARBA" id="ARBA00022801"/>
    </source>
</evidence>
<dbReference type="FunFam" id="3.20.20.70:FF:000070">
    <property type="entry name" value="Alpha-galactosidase"/>
    <property type="match status" value="1"/>
</dbReference>
<evidence type="ECO:0000313" key="41">
    <source>
        <dbReference type="Proteomes" id="UP001187343"/>
    </source>
</evidence>
<keyword evidence="6 31" id="KW-0728">SH3 domain</keyword>
<dbReference type="SUPFAM" id="SSF51011">
    <property type="entry name" value="Glycosyl hydrolase domain"/>
    <property type="match status" value="1"/>
</dbReference>
<evidence type="ECO:0000256" key="33">
    <source>
        <dbReference type="PROSITE-ProRule" id="PRU10141"/>
    </source>
</evidence>
<dbReference type="FunFam" id="2.60.40.1180:FF:000017">
    <property type="entry name" value="Alpha-galactosidase A"/>
    <property type="match status" value="1"/>
</dbReference>
<dbReference type="Pfam" id="PF16499">
    <property type="entry name" value="Melibiase_2"/>
    <property type="match status" value="1"/>
</dbReference>
<evidence type="ECO:0000256" key="5">
    <source>
        <dbReference type="ARBA" id="ARBA00011738"/>
    </source>
</evidence>
<dbReference type="PROSITE" id="PS50011">
    <property type="entry name" value="PROTEIN_KINASE_DOM"/>
    <property type="match status" value="1"/>
</dbReference>
<dbReference type="FunFam" id="3.30.505.10:FF:000040">
    <property type="entry name" value="Tyrosine-protein kinase"/>
    <property type="match status" value="1"/>
</dbReference>
<keyword evidence="41" id="KW-1185">Reference proteome</keyword>
<dbReference type="InterPro" id="IPR036028">
    <property type="entry name" value="SH3-like_dom_sf"/>
</dbReference>
<keyword evidence="14" id="KW-0418">Kinase</keyword>
<keyword evidence="24" id="KW-0449">Lipoprotein</keyword>
<dbReference type="InterPro" id="IPR036860">
    <property type="entry name" value="SH2_dom_sf"/>
</dbReference>
<dbReference type="PROSITE" id="PS50001">
    <property type="entry name" value="SH2"/>
    <property type="match status" value="1"/>
</dbReference>
<dbReference type="GO" id="GO:0004557">
    <property type="term" value="F:alpha-galactosidase activity"/>
    <property type="evidence" value="ECO:0007669"/>
    <property type="project" value="UniProtKB-EC"/>
</dbReference>
<keyword evidence="7" id="KW-0597">Phosphoprotein</keyword>
<dbReference type="SMART" id="SM00252">
    <property type="entry name" value="SH2"/>
    <property type="match status" value="1"/>
</dbReference>
<evidence type="ECO:0000259" key="36">
    <source>
        <dbReference type="PROSITE" id="PS50001"/>
    </source>
</evidence>
<dbReference type="InterPro" id="IPR011009">
    <property type="entry name" value="Kinase-like_dom_sf"/>
</dbReference>
<evidence type="ECO:0000256" key="6">
    <source>
        <dbReference type="ARBA" id="ARBA00022443"/>
    </source>
</evidence>
<keyword evidence="16" id="KW-0862">Zinc</keyword>
<keyword evidence="23" id="KW-0458">Lysosome</keyword>
<evidence type="ECO:0000256" key="7">
    <source>
        <dbReference type="ARBA" id="ARBA00022553"/>
    </source>
</evidence>
<dbReference type="GO" id="GO:0035556">
    <property type="term" value="P:intracellular signal transduction"/>
    <property type="evidence" value="ECO:0007669"/>
    <property type="project" value="InterPro"/>
</dbReference>
<dbReference type="Pfam" id="PF00017">
    <property type="entry name" value="SH2"/>
    <property type="match status" value="1"/>
</dbReference>
<dbReference type="PROSITE" id="PS51113">
    <property type="entry name" value="ZF_BTK"/>
    <property type="match status" value="1"/>
</dbReference>
<dbReference type="Pfam" id="PF17450">
    <property type="entry name" value="Melibiase_2_C"/>
    <property type="match status" value="1"/>
</dbReference>
<dbReference type="PROSITE" id="PS50003">
    <property type="entry name" value="PH_DOMAIN"/>
    <property type="match status" value="1"/>
</dbReference>
<dbReference type="InterPro" id="IPR000980">
    <property type="entry name" value="SH2"/>
</dbReference>
<evidence type="ECO:0000256" key="20">
    <source>
        <dbReference type="ARBA" id="ARBA00023137"/>
    </source>
</evidence>
<dbReference type="GO" id="GO:0005975">
    <property type="term" value="P:carbohydrate metabolic process"/>
    <property type="evidence" value="ECO:0007669"/>
    <property type="project" value="InterPro"/>
</dbReference>
<evidence type="ECO:0000256" key="16">
    <source>
        <dbReference type="ARBA" id="ARBA00022833"/>
    </source>
</evidence>
<evidence type="ECO:0000256" key="21">
    <source>
        <dbReference type="ARBA" id="ARBA00023157"/>
    </source>
</evidence>
<keyword evidence="15 34" id="KW-0378">Hydrolase</keyword>
<reference evidence="40" key="1">
    <citation type="submission" date="2023-08" db="EMBL/GenBank/DDBJ databases">
        <title>Chromosome-level Genome Assembly of mud carp (Cirrhinus molitorella).</title>
        <authorList>
            <person name="Liu H."/>
        </authorList>
    </citation>
    <scope>NUCLEOTIDE SEQUENCE</scope>
    <source>
        <strain evidence="40">Prfri</strain>
        <tissue evidence="40">Muscle</tissue>
    </source>
</reference>
<dbReference type="Gene3D" id="1.10.510.10">
    <property type="entry name" value="Transferase(Phosphotransferase) domain 1"/>
    <property type="match status" value="1"/>
</dbReference>
<comment type="subunit">
    <text evidence="5 34">Homodimer.</text>
</comment>
<evidence type="ECO:0000256" key="14">
    <source>
        <dbReference type="ARBA" id="ARBA00022777"/>
    </source>
</evidence>
<dbReference type="PRINTS" id="PR00401">
    <property type="entry name" value="SH2DOMAIN"/>
</dbReference>
<keyword evidence="20" id="KW-0829">Tyrosine-protein kinase</keyword>
<comment type="catalytic activity">
    <reaction evidence="28">
        <text>a globoside Gb3Cer (d18:1(4E)) + H2O = a beta-D-Gal-(1-&gt;4)-beta-D-Glc-(1&lt;-&gt;1)-Cer(d18:1(4E)) + D-galactose</text>
        <dbReference type="Rhea" id="RHEA:21112"/>
        <dbReference type="ChEBI" id="CHEBI:4139"/>
        <dbReference type="ChEBI" id="CHEBI:15377"/>
        <dbReference type="ChEBI" id="CHEBI:17950"/>
        <dbReference type="ChEBI" id="CHEBI:18313"/>
    </reaction>
    <physiologicalReaction direction="left-to-right" evidence="28">
        <dbReference type="Rhea" id="RHEA:21113"/>
    </physiologicalReaction>
</comment>
<evidence type="ECO:0000256" key="35">
    <source>
        <dbReference type="SAM" id="MobiDB-lite"/>
    </source>
</evidence>
<dbReference type="InterPro" id="IPR017853">
    <property type="entry name" value="GH"/>
</dbReference>
<feature type="region of interest" description="Disordered" evidence="35">
    <location>
        <begin position="523"/>
        <end position="556"/>
    </location>
</feature>
<dbReference type="InterPro" id="IPR035373">
    <property type="entry name" value="Melibiase/NAGA_C"/>
</dbReference>
<dbReference type="GO" id="GO:0046479">
    <property type="term" value="P:glycosphingolipid catabolic process"/>
    <property type="evidence" value="ECO:0007669"/>
    <property type="project" value="UniProtKB-ARBA"/>
</dbReference>
<dbReference type="InterPro" id="IPR013780">
    <property type="entry name" value="Glyco_hydro_b"/>
</dbReference>
<gene>
    <name evidence="40" type="ORF">Q8A67_013702</name>
</gene>
<dbReference type="InterPro" id="IPR000111">
    <property type="entry name" value="Glyco_hydro_27/36_CS"/>
</dbReference>
<evidence type="ECO:0000256" key="25">
    <source>
        <dbReference type="ARBA" id="ARBA00023295"/>
    </source>
</evidence>
<evidence type="ECO:0000313" key="40">
    <source>
        <dbReference type="EMBL" id="KAK2891059.1"/>
    </source>
</evidence>
<dbReference type="GO" id="GO:0008270">
    <property type="term" value="F:zinc ion binding"/>
    <property type="evidence" value="ECO:0007669"/>
    <property type="project" value="UniProtKB-KW"/>
</dbReference>
<keyword evidence="12 33" id="KW-0547">Nucleotide-binding</keyword>
<dbReference type="Gene3D" id="2.30.30.40">
    <property type="entry name" value="SH3 Domains"/>
    <property type="match status" value="1"/>
</dbReference>
<dbReference type="PROSITE" id="PS00109">
    <property type="entry name" value="PROTEIN_KINASE_TYR"/>
    <property type="match status" value="1"/>
</dbReference>
<dbReference type="EMBL" id="JAUYZG010000013">
    <property type="protein sequence ID" value="KAK2891059.1"/>
    <property type="molecule type" value="Genomic_DNA"/>
</dbReference>
<dbReference type="InterPro" id="IPR001849">
    <property type="entry name" value="PH_domain"/>
</dbReference>
<dbReference type="GO" id="GO:0005524">
    <property type="term" value="F:ATP binding"/>
    <property type="evidence" value="ECO:0007669"/>
    <property type="project" value="UniProtKB-UniRule"/>
</dbReference>
<evidence type="ECO:0000256" key="22">
    <source>
        <dbReference type="ARBA" id="ARBA00023180"/>
    </source>
</evidence>
<dbReference type="Pfam" id="PF00779">
    <property type="entry name" value="BTK"/>
    <property type="match status" value="1"/>
</dbReference>
<keyword evidence="17 33" id="KW-0067">ATP-binding</keyword>
<evidence type="ECO:0000256" key="1">
    <source>
        <dbReference type="ARBA" id="ARBA00001255"/>
    </source>
</evidence>
<feature type="compositionally biased region" description="Pro residues" evidence="35">
    <location>
        <begin position="547"/>
        <end position="556"/>
    </location>
</feature>
<keyword evidence="10" id="KW-0479">Metal-binding</keyword>
<dbReference type="PANTHER" id="PTHR24418">
    <property type="entry name" value="TYROSINE-PROTEIN KINASE"/>
    <property type="match status" value="1"/>
</dbReference>
<dbReference type="SMART" id="SM00326">
    <property type="entry name" value="SH3"/>
    <property type="match status" value="1"/>
</dbReference>
<evidence type="ECO:0000256" key="23">
    <source>
        <dbReference type="ARBA" id="ARBA00023228"/>
    </source>
</evidence>
<evidence type="ECO:0000256" key="34">
    <source>
        <dbReference type="RuleBase" id="RU361168"/>
    </source>
</evidence>
<keyword evidence="8" id="KW-0808">Transferase</keyword>
<dbReference type="Pfam" id="PF00169">
    <property type="entry name" value="PH"/>
    <property type="match status" value="1"/>
</dbReference>
<dbReference type="PRINTS" id="PR00740">
    <property type="entry name" value="GLHYDRLASE27"/>
</dbReference>
<comment type="subcellular location">
    <subcellularLocation>
        <location evidence="3">Lysosome</location>
    </subcellularLocation>
</comment>
<dbReference type="AlphaFoldDB" id="A0AA88PIU7"/>
<dbReference type="SUPFAM" id="SSF50729">
    <property type="entry name" value="PH domain-like"/>
    <property type="match status" value="1"/>
</dbReference>
<comment type="catalytic activity">
    <reaction evidence="26">
        <text>L-tyrosyl-[protein] + ATP = O-phospho-L-tyrosyl-[protein] + ADP + H(+)</text>
        <dbReference type="Rhea" id="RHEA:10596"/>
        <dbReference type="Rhea" id="RHEA-COMP:10136"/>
        <dbReference type="Rhea" id="RHEA-COMP:20101"/>
        <dbReference type="ChEBI" id="CHEBI:15378"/>
        <dbReference type="ChEBI" id="CHEBI:30616"/>
        <dbReference type="ChEBI" id="CHEBI:46858"/>
        <dbReference type="ChEBI" id="CHEBI:61978"/>
        <dbReference type="ChEBI" id="CHEBI:456216"/>
        <dbReference type="EC" id="2.7.10.2"/>
    </reaction>
</comment>
<comment type="catalytic activity">
    <reaction evidence="1">
        <text>Hydrolysis of terminal, non-reducing alpha-D-galactose residues in alpha-D-galactosides, including galactose oligosaccharides, galactomannans and galactolipids.</text>
        <dbReference type="EC" id="3.2.1.22"/>
    </reaction>
</comment>
<dbReference type="CDD" id="cd14792">
    <property type="entry name" value="GH27"/>
    <property type="match status" value="1"/>
</dbReference>
<accession>A0AA88PIU7</accession>
<dbReference type="InterPro" id="IPR011993">
    <property type="entry name" value="PH-like_dom_sf"/>
</dbReference>
<comment type="catalytic activity">
    <reaction evidence="27">
        <text>a globoside Gb3Cer + H2O = a beta-D-galactosyl-(1-&gt;4)-beta-D-glucosyl-(1&lt;-&gt;1)-ceramide + D-galactose</text>
        <dbReference type="Rhea" id="RHEA:48020"/>
        <dbReference type="ChEBI" id="CHEBI:4139"/>
        <dbReference type="ChEBI" id="CHEBI:15377"/>
        <dbReference type="ChEBI" id="CHEBI:79208"/>
        <dbReference type="ChEBI" id="CHEBI:88154"/>
    </reaction>
    <physiologicalReaction direction="left-to-right" evidence="27">
        <dbReference type="Rhea" id="RHEA:48021"/>
    </physiologicalReaction>
</comment>
<dbReference type="Pfam" id="PF00018">
    <property type="entry name" value="SH3_1"/>
    <property type="match status" value="1"/>
</dbReference>
<dbReference type="InterPro" id="IPR001562">
    <property type="entry name" value="Znf_Btk_motif"/>
</dbReference>
<dbReference type="InterPro" id="IPR013785">
    <property type="entry name" value="Aldolase_TIM"/>
</dbReference>
<feature type="domain" description="SH3" evidence="37">
    <location>
        <begin position="561"/>
        <end position="621"/>
    </location>
</feature>
<evidence type="ECO:0000256" key="10">
    <source>
        <dbReference type="ARBA" id="ARBA00022723"/>
    </source>
</evidence>
<dbReference type="InterPro" id="IPR001245">
    <property type="entry name" value="Ser-Thr/Tyr_kinase_cat_dom"/>
</dbReference>
<dbReference type="PROSITE" id="PS00107">
    <property type="entry name" value="PROTEIN_KINASE_ATP"/>
    <property type="match status" value="1"/>
</dbReference>
<evidence type="ECO:0000256" key="26">
    <source>
        <dbReference type="ARBA" id="ARBA00051245"/>
    </source>
</evidence>
<dbReference type="SUPFAM" id="SSF50044">
    <property type="entry name" value="SH3-domain"/>
    <property type="match status" value="1"/>
</dbReference>
<evidence type="ECO:0000256" key="2">
    <source>
        <dbReference type="ARBA" id="ARBA00001947"/>
    </source>
</evidence>
<comment type="caution">
    <text evidence="40">The sequence shown here is derived from an EMBL/GenBank/DDBJ whole genome shotgun (WGS) entry which is preliminary data.</text>
</comment>
<comment type="cofactor">
    <cofactor evidence="2">
        <name>Zn(2+)</name>
        <dbReference type="ChEBI" id="CHEBI:29105"/>
    </cofactor>
</comment>
<feature type="domain" description="PH" evidence="38">
    <location>
        <begin position="399"/>
        <end position="480"/>
    </location>
</feature>